<dbReference type="InterPro" id="IPR002182">
    <property type="entry name" value="NB-ARC"/>
</dbReference>
<dbReference type="Proteomes" id="UP000620224">
    <property type="component" value="Unassembled WGS sequence"/>
</dbReference>
<dbReference type="EMBL" id="BMUE01000006">
    <property type="protein sequence ID" value="GGW53320.1"/>
    <property type="molecule type" value="Genomic_DNA"/>
</dbReference>
<dbReference type="SUPFAM" id="SSF52540">
    <property type="entry name" value="P-loop containing nucleoside triphosphate hydrolases"/>
    <property type="match status" value="1"/>
</dbReference>
<dbReference type="GO" id="GO:0000160">
    <property type="term" value="P:phosphorelay signal transduction system"/>
    <property type="evidence" value="ECO:0007669"/>
    <property type="project" value="UniProtKB-KW"/>
</dbReference>
<evidence type="ECO:0000256" key="1">
    <source>
        <dbReference type="ARBA" id="ARBA00005820"/>
    </source>
</evidence>
<dbReference type="InterPro" id="IPR016032">
    <property type="entry name" value="Sig_transdc_resp-reg_C-effctor"/>
</dbReference>
<name>A0A918J8H9_9ACTN</name>
<dbReference type="SMART" id="SM00862">
    <property type="entry name" value="Trans_reg_C"/>
    <property type="match status" value="1"/>
</dbReference>
<dbReference type="InterPro" id="IPR027417">
    <property type="entry name" value="P-loop_NTPase"/>
</dbReference>
<comment type="caution">
    <text evidence="8">The sequence shown here is derived from an EMBL/GenBank/DDBJ whole genome shotgun (WGS) entry which is preliminary data.</text>
</comment>
<dbReference type="PROSITE" id="PS51755">
    <property type="entry name" value="OMPR_PHOB"/>
    <property type="match status" value="1"/>
</dbReference>
<dbReference type="Pfam" id="PF00486">
    <property type="entry name" value="Trans_reg_C"/>
    <property type="match status" value="1"/>
</dbReference>
<protein>
    <submittedName>
        <fullName evidence="8">SARP family transcriptional regulator</fullName>
    </submittedName>
</protein>
<reference evidence="8" key="2">
    <citation type="submission" date="2020-09" db="EMBL/GenBank/DDBJ databases">
        <authorList>
            <person name="Sun Q."/>
            <person name="Ohkuma M."/>
        </authorList>
    </citation>
    <scope>NUCLEOTIDE SEQUENCE</scope>
    <source>
        <strain evidence="8">JCM 4490</strain>
    </source>
</reference>
<keyword evidence="3" id="KW-0805">Transcription regulation</keyword>
<reference evidence="8" key="1">
    <citation type="journal article" date="2014" name="Int. J. Syst. Evol. Microbiol.">
        <title>Complete genome sequence of Corynebacterium casei LMG S-19264T (=DSM 44701T), isolated from a smear-ripened cheese.</title>
        <authorList>
            <consortium name="US DOE Joint Genome Institute (JGI-PGF)"/>
            <person name="Walter F."/>
            <person name="Albersmeier A."/>
            <person name="Kalinowski J."/>
            <person name="Ruckert C."/>
        </authorList>
    </citation>
    <scope>NUCLEOTIDE SEQUENCE</scope>
    <source>
        <strain evidence="8">JCM 4490</strain>
    </source>
</reference>
<dbReference type="PRINTS" id="PR00364">
    <property type="entry name" value="DISEASERSIST"/>
</dbReference>
<dbReference type="RefSeq" id="WP_190016093.1">
    <property type="nucleotide sequence ID" value="NZ_BMUE01000006.1"/>
</dbReference>
<dbReference type="SUPFAM" id="SSF46894">
    <property type="entry name" value="C-terminal effector domain of the bipartite response regulators"/>
    <property type="match status" value="1"/>
</dbReference>
<feature type="domain" description="OmpR/PhoB-type" evidence="7">
    <location>
        <begin position="1"/>
        <end position="105"/>
    </location>
</feature>
<dbReference type="SUPFAM" id="SSF48452">
    <property type="entry name" value="TPR-like"/>
    <property type="match status" value="1"/>
</dbReference>
<dbReference type="GO" id="GO:0043531">
    <property type="term" value="F:ADP binding"/>
    <property type="evidence" value="ECO:0007669"/>
    <property type="project" value="InterPro"/>
</dbReference>
<keyword evidence="9" id="KW-1185">Reference proteome</keyword>
<accession>A0A918J8H9</accession>
<dbReference type="GO" id="GO:0003677">
    <property type="term" value="F:DNA binding"/>
    <property type="evidence" value="ECO:0007669"/>
    <property type="project" value="UniProtKB-UniRule"/>
</dbReference>
<dbReference type="SMART" id="SM01043">
    <property type="entry name" value="BTAD"/>
    <property type="match status" value="1"/>
</dbReference>
<dbReference type="Gene3D" id="3.40.50.300">
    <property type="entry name" value="P-loop containing nucleotide triphosphate hydrolases"/>
    <property type="match status" value="1"/>
</dbReference>
<dbReference type="AlphaFoldDB" id="A0A918J8H9"/>
<dbReference type="PANTHER" id="PTHR35807:SF1">
    <property type="entry name" value="TRANSCRIPTIONAL REGULATOR REDD"/>
    <property type="match status" value="1"/>
</dbReference>
<dbReference type="GO" id="GO:0006355">
    <property type="term" value="P:regulation of DNA-templated transcription"/>
    <property type="evidence" value="ECO:0007669"/>
    <property type="project" value="InterPro"/>
</dbReference>
<dbReference type="Pfam" id="PF03704">
    <property type="entry name" value="BTAD"/>
    <property type="match status" value="1"/>
</dbReference>
<organism evidence="8 9">
    <name type="scientific">Streptomyces lucensis JCM 4490</name>
    <dbReference type="NCBI Taxonomy" id="1306176"/>
    <lineage>
        <taxon>Bacteria</taxon>
        <taxon>Bacillati</taxon>
        <taxon>Actinomycetota</taxon>
        <taxon>Actinomycetes</taxon>
        <taxon>Kitasatosporales</taxon>
        <taxon>Streptomycetaceae</taxon>
        <taxon>Streptomyces</taxon>
    </lineage>
</organism>
<dbReference type="CDD" id="cd15831">
    <property type="entry name" value="BTAD"/>
    <property type="match status" value="1"/>
</dbReference>
<evidence type="ECO:0000256" key="2">
    <source>
        <dbReference type="ARBA" id="ARBA00023012"/>
    </source>
</evidence>
<evidence type="ECO:0000259" key="7">
    <source>
        <dbReference type="PROSITE" id="PS51755"/>
    </source>
</evidence>
<dbReference type="PANTHER" id="PTHR35807">
    <property type="entry name" value="TRANSCRIPTIONAL REGULATOR REDD-RELATED"/>
    <property type="match status" value="1"/>
</dbReference>
<dbReference type="Pfam" id="PF00931">
    <property type="entry name" value="NB-ARC"/>
    <property type="match status" value="1"/>
</dbReference>
<comment type="similarity">
    <text evidence="1">Belongs to the AfsR/DnrI/RedD regulatory family.</text>
</comment>
<dbReference type="InterPro" id="IPR001867">
    <property type="entry name" value="OmpR/PhoB-type_DNA-bd"/>
</dbReference>
<dbReference type="InterPro" id="IPR005158">
    <property type="entry name" value="BTAD"/>
</dbReference>
<evidence type="ECO:0000256" key="3">
    <source>
        <dbReference type="ARBA" id="ARBA00023015"/>
    </source>
</evidence>
<gene>
    <name evidence="8" type="ORF">GCM10010503_33170</name>
</gene>
<dbReference type="Gene3D" id="1.10.10.10">
    <property type="entry name" value="Winged helix-like DNA-binding domain superfamily/Winged helix DNA-binding domain"/>
    <property type="match status" value="1"/>
</dbReference>
<dbReference type="Gene3D" id="1.25.40.10">
    <property type="entry name" value="Tetratricopeptide repeat domain"/>
    <property type="match status" value="1"/>
</dbReference>
<evidence type="ECO:0000256" key="4">
    <source>
        <dbReference type="ARBA" id="ARBA00023125"/>
    </source>
</evidence>
<dbReference type="InterPro" id="IPR011990">
    <property type="entry name" value="TPR-like_helical_dom_sf"/>
</dbReference>
<keyword evidence="5" id="KW-0804">Transcription</keyword>
<evidence type="ECO:0000313" key="9">
    <source>
        <dbReference type="Proteomes" id="UP000620224"/>
    </source>
</evidence>
<dbReference type="InterPro" id="IPR051677">
    <property type="entry name" value="AfsR-DnrI-RedD_regulator"/>
</dbReference>
<sequence>MRVNLLGPLEIYAGEPGVNAVPAAQKVRQTLAVLILNANRVVRFEQLMEELWEDNPPARAHTALQTYVYQIRKRFDLGNPRSDGHDRDTGRPVLGTVDGGYQLTLPEDHVDAFRFEPLIARARKDFRAGDHPTARDRVAAALALWRDTALVDVRKGPLLEAEALRLNELHTSANQLRIEADLHLGRHHELLSELTSLAALEPTNESHQRNLMTALYRTDRRADALRVYQRARTLIADEFGLDPSPELQALHTAILQSDDNLLRTTGPSAPAPASAPRVPCHLPAPHERLTGRGGQLARATSALRSGVVPGPALVVVGGAPGTGKTALCLHAARQVSDHYPDGQLYGRLLDDSGRPVAHADILRSFLRGLGATEDLLRLGATDLSLMFRSWTADRRVLVVLDDVTGPDDLGLLLPSGRRCGAVISSRRRLFVPSCTEHIELTRLPLDDCLHLLVSSVPEHRITMDPHGSRELAELCHGLPGALSAVAARLRLRPHWTARQALTWATAAARSGEDPLGLRTALERTLVTLPGNLRGAVPLLLSCDGADRPTPAAAAALLGTDEQRAANLLEDLVDAYLLSAPASGPAGDHPCTGDHPYLWEPPLQALRAATGEPVHRAEHSVAA</sequence>
<keyword evidence="2" id="KW-0902">Two-component regulatory system</keyword>
<proteinExistence type="inferred from homology"/>
<dbReference type="InterPro" id="IPR036388">
    <property type="entry name" value="WH-like_DNA-bd_sf"/>
</dbReference>
<feature type="DNA-binding region" description="OmpR/PhoB-type" evidence="6">
    <location>
        <begin position="1"/>
        <end position="105"/>
    </location>
</feature>
<evidence type="ECO:0000256" key="6">
    <source>
        <dbReference type="PROSITE-ProRule" id="PRU01091"/>
    </source>
</evidence>
<evidence type="ECO:0000313" key="8">
    <source>
        <dbReference type="EMBL" id="GGW53320.1"/>
    </source>
</evidence>
<keyword evidence="4 6" id="KW-0238">DNA-binding</keyword>
<evidence type="ECO:0000256" key="5">
    <source>
        <dbReference type="ARBA" id="ARBA00023163"/>
    </source>
</evidence>